<comment type="caution">
    <text evidence="1">The sequence shown here is derived from an EMBL/GenBank/DDBJ whole genome shotgun (WGS) entry which is preliminary data.</text>
</comment>
<dbReference type="AlphaFoldDB" id="A0A2P8DA94"/>
<name>A0A2P8DA94_9BACT</name>
<evidence type="ECO:0000313" key="2">
    <source>
        <dbReference type="Proteomes" id="UP000240572"/>
    </source>
</evidence>
<protein>
    <submittedName>
        <fullName evidence="1">Uncharacterized protein</fullName>
    </submittedName>
</protein>
<gene>
    <name evidence="1" type="ORF">B0I18_101290</name>
</gene>
<dbReference type="Proteomes" id="UP000240572">
    <property type="component" value="Unassembled WGS sequence"/>
</dbReference>
<organism evidence="1 2">
    <name type="scientific">Taibaiella chishuiensis</name>
    <dbReference type="NCBI Taxonomy" id="1434707"/>
    <lineage>
        <taxon>Bacteria</taxon>
        <taxon>Pseudomonadati</taxon>
        <taxon>Bacteroidota</taxon>
        <taxon>Chitinophagia</taxon>
        <taxon>Chitinophagales</taxon>
        <taxon>Chitinophagaceae</taxon>
        <taxon>Taibaiella</taxon>
    </lineage>
</organism>
<keyword evidence="2" id="KW-1185">Reference proteome</keyword>
<evidence type="ECO:0000313" key="1">
    <source>
        <dbReference type="EMBL" id="PSK94139.1"/>
    </source>
</evidence>
<accession>A0A2P8DA94</accession>
<sequence length="84" mass="9073">MAPRQALSLSAKKDRLGDQSGMALHSCITTSVAPFMLQPGGPLLYGLQTAFHDQQDTPLCCPGIARGIVAGLKAKMLFPVHYFW</sequence>
<proteinExistence type="predicted"/>
<dbReference type="EMBL" id="PYGD01000001">
    <property type="protein sequence ID" value="PSK94139.1"/>
    <property type="molecule type" value="Genomic_DNA"/>
</dbReference>
<reference evidence="1 2" key="1">
    <citation type="submission" date="2018-03" db="EMBL/GenBank/DDBJ databases">
        <title>Genomic Encyclopedia of Type Strains, Phase III (KMG-III): the genomes of soil and plant-associated and newly described type strains.</title>
        <authorList>
            <person name="Whitman W."/>
        </authorList>
    </citation>
    <scope>NUCLEOTIDE SEQUENCE [LARGE SCALE GENOMIC DNA]</scope>
    <source>
        <strain evidence="1 2">CGMCC 1.12700</strain>
    </source>
</reference>